<dbReference type="AlphaFoldDB" id="N9SQ27"/>
<dbReference type="HOGENOM" id="CLU_2875475_0_0_6"/>
<evidence type="ECO:0000313" key="2">
    <source>
        <dbReference type="Proteomes" id="UP000013084"/>
    </source>
</evidence>
<organism evidence="1 2">
    <name type="scientific">Acinetobacter higginsii</name>
    <dbReference type="NCBI Taxonomy" id="70347"/>
    <lineage>
        <taxon>Bacteria</taxon>
        <taxon>Pseudomonadati</taxon>
        <taxon>Pseudomonadota</taxon>
        <taxon>Gammaproteobacteria</taxon>
        <taxon>Moraxellales</taxon>
        <taxon>Moraxellaceae</taxon>
        <taxon>Acinetobacter</taxon>
    </lineage>
</organism>
<proteinExistence type="predicted"/>
<gene>
    <name evidence="1" type="ORF">F902_04074</name>
</gene>
<protein>
    <submittedName>
        <fullName evidence="1">Uncharacterized protein</fullName>
    </submittedName>
</protein>
<comment type="caution">
    <text evidence="1">The sequence shown here is derived from an EMBL/GenBank/DDBJ whole genome shotgun (WGS) entry which is preliminary data.</text>
</comment>
<reference evidence="1 2" key="1">
    <citation type="submission" date="2013-02" db="EMBL/GenBank/DDBJ databases">
        <title>The Genome Sequence of Acinetobacter sp. CIP 70.18.</title>
        <authorList>
            <consortium name="The Broad Institute Genome Sequencing Platform"/>
            <consortium name="The Broad Institute Genome Sequencing Center for Infectious Disease"/>
            <person name="Cerqueira G."/>
            <person name="Feldgarden M."/>
            <person name="Courvalin P."/>
            <person name="Perichon B."/>
            <person name="Grillot-Courvalin C."/>
            <person name="Clermont D."/>
            <person name="Rocha E."/>
            <person name="Yoon E.-J."/>
            <person name="Nemec A."/>
            <person name="Walker B."/>
            <person name="Young S.K."/>
            <person name="Zeng Q."/>
            <person name="Gargeya S."/>
            <person name="Fitzgerald M."/>
            <person name="Haas B."/>
            <person name="Abouelleil A."/>
            <person name="Alvarado L."/>
            <person name="Arachchi H.M."/>
            <person name="Berlin A.M."/>
            <person name="Chapman S.B."/>
            <person name="Dewar J."/>
            <person name="Goldberg J."/>
            <person name="Griggs A."/>
            <person name="Gujja S."/>
            <person name="Hansen M."/>
            <person name="Howarth C."/>
            <person name="Imamovic A."/>
            <person name="Larimer J."/>
            <person name="McCowan C."/>
            <person name="Murphy C."/>
            <person name="Neiman D."/>
            <person name="Pearson M."/>
            <person name="Priest M."/>
            <person name="Roberts A."/>
            <person name="Saif S."/>
            <person name="Shea T."/>
            <person name="Sisk P."/>
            <person name="Sykes S."/>
            <person name="Wortman J."/>
            <person name="Nusbaum C."/>
            <person name="Birren B."/>
        </authorList>
    </citation>
    <scope>NUCLEOTIDE SEQUENCE [LARGE SCALE GENOMIC DNA]</scope>
    <source>
        <strain evidence="1 2">CIP 70.18</strain>
    </source>
</reference>
<dbReference type="EMBL" id="APRN01000042">
    <property type="protein sequence ID" value="ENX53205.1"/>
    <property type="molecule type" value="Genomic_DNA"/>
</dbReference>
<name>N9SQ27_9GAMM</name>
<sequence length="63" mass="7309">MSLKLISVYRNMLSNQCDLLAEIDDKGRVVKVFDYDGTELRIVRGNKVIKNGKEWDIRDPIAR</sequence>
<accession>N9SQ27</accession>
<dbReference type="Proteomes" id="UP000013084">
    <property type="component" value="Unassembled WGS sequence"/>
</dbReference>
<keyword evidence="2" id="KW-1185">Reference proteome</keyword>
<evidence type="ECO:0000313" key="1">
    <source>
        <dbReference type="EMBL" id="ENX53205.1"/>
    </source>
</evidence>